<evidence type="ECO:0000313" key="2">
    <source>
        <dbReference type="Proteomes" id="UP000177117"/>
    </source>
</evidence>
<evidence type="ECO:0000313" key="1">
    <source>
        <dbReference type="EMBL" id="OGN01366.1"/>
    </source>
</evidence>
<protein>
    <submittedName>
        <fullName evidence="1">Uncharacterized protein</fullName>
    </submittedName>
</protein>
<comment type="caution">
    <text evidence="1">The sequence shown here is derived from an EMBL/GenBank/DDBJ whole genome shotgun (WGS) entry which is preliminary data.</text>
</comment>
<dbReference type="EMBL" id="MGJD01000006">
    <property type="protein sequence ID" value="OGN01366.1"/>
    <property type="molecule type" value="Genomic_DNA"/>
</dbReference>
<dbReference type="Proteomes" id="UP000177117">
    <property type="component" value="Unassembled WGS sequence"/>
</dbReference>
<accession>A0A1F8EMX0</accession>
<proteinExistence type="predicted"/>
<organism evidence="1 2">
    <name type="scientific">Candidatus Yanofskybacteria bacterium RIFCSPHIGHO2_01_FULL_41_53</name>
    <dbReference type="NCBI Taxonomy" id="1802663"/>
    <lineage>
        <taxon>Bacteria</taxon>
        <taxon>Candidatus Yanofskyibacteriota</taxon>
    </lineage>
</organism>
<name>A0A1F8EMX0_9BACT</name>
<sequence>MITKEEFYERYVNHWMRSDINSMRNHGNNFPLALCTLSYIEFLGSILTGNGKLYRDNVKKYIDECFNKKDYDINILWDVFRNGLAHDYFPRGGVSKEGPGPMLKIDNKMVLNIMDFSKEFLDSLDQFKITLDKEENIKNFGARIKEMTDRTAELETDHLHKLTEFIFPVQARDSTGSIFTEIAPSSGPTKLVSQTIAGYPMAISALDNGVVIKEQEHDRNSE</sequence>
<gene>
    <name evidence="1" type="ORF">A2650_00585</name>
</gene>
<dbReference type="AlphaFoldDB" id="A0A1F8EMX0"/>
<reference evidence="1 2" key="1">
    <citation type="journal article" date="2016" name="Nat. Commun.">
        <title>Thousands of microbial genomes shed light on interconnected biogeochemical processes in an aquifer system.</title>
        <authorList>
            <person name="Anantharaman K."/>
            <person name="Brown C.T."/>
            <person name="Hug L.A."/>
            <person name="Sharon I."/>
            <person name="Castelle C.J."/>
            <person name="Probst A.J."/>
            <person name="Thomas B.C."/>
            <person name="Singh A."/>
            <person name="Wilkins M.J."/>
            <person name="Karaoz U."/>
            <person name="Brodie E.L."/>
            <person name="Williams K.H."/>
            <person name="Hubbard S.S."/>
            <person name="Banfield J.F."/>
        </authorList>
    </citation>
    <scope>NUCLEOTIDE SEQUENCE [LARGE SCALE GENOMIC DNA]</scope>
</reference>